<evidence type="ECO:0000313" key="2">
    <source>
        <dbReference type="Proteomes" id="UP001597169"/>
    </source>
</evidence>
<evidence type="ECO:0000313" key="1">
    <source>
        <dbReference type="EMBL" id="MFD1129247.1"/>
    </source>
</evidence>
<dbReference type="EMBL" id="JBHTKX010000001">
    <property type="protein sequence ID" value="MFD1129247.1"/>
    <property type="molecule type" value="Genomic_DNA"/>
</dbReference>
<comment type="caution">
    <text evidence="1">The sequence shown here is derived from an EMBL/GenBank/DDBJ whole genome shotgun (WGS) entry which is preliminary data.</text>
</comment>
<accession>A0ABW3PU51</accession>
<dbReference type="SUPFAM" id="SSF53756">
    <property type="entry name" value="UDP-Glycosyltransferase/glycogen phosphorylase"/>
    <property type="match status" value="1"/>
</dbReference>
<reference evidence="2" key="1">
    <citation type="journal article" date="2019" name="Int. J. Syst. Evol. Microbiol.">
        <title>The Global Catalogue of Microorganisms (GCM) 10K type strain sequencing project: providing services to taxonomists for standard genome sequencing and annotation.</title>
        <authorList>
            <consortium name="The Broad Institute Genomics Platform"/>
            <consortium name="The Broad Institute Genome Sequencing Center for Infectious Disease"/>
            <person name="Wu L."/>
            <person name="Ma J."/>
        </authorList>
    </citation>
    <scope>NUCLEOTIDE SEQUENCE [LARGE SCALE GENOMIC DNA]</scope>
    <source>
        <strain evidence="2">CCUG 53519</strain>
    </source>
</reference>
<proteinExistence type="predicted"/>
<sequence>MRHLAANDKYQFIIISSGGALNYMQYSLKQYKNITYREAKLDLGYILNSKTLEIDRTEMNKSYISYMQEFSYRISVEERFLSENKVNAVISDISPVAIAAADGLGIKSLGISNFTWYSAYQSFIEDREMLLDSYNKLDHFLMLPGSNDEPLWGRTDRCQVGFYCRDIDPIEMNRLLNNLNPNRNKIIVYFVLGMSIQSDLASQLCLLSNKDYVFIVSSNMNLPGENIYRIPQNYTETQNLLAISNVVISKPGWSTVSEAVVLNKPLIVIKRDSFSEDKSTIKQIINLNNVHQLSFNELMKLDSLERYLSNSEVLSEDINLKNHQEKQRVSEYIKSQIEMVG</sequence>
<gene>
    <name evidence="1" type="ORF">ACFQ3J_13815</name>
</gene>
<keyword evidence="2" id="KW-1185">Reference proteome</keyword>
<organism evidence="1 2">
    <name type="scientific">Paenibacillus provencensis</name>
    <dbReference type="NCBI Taxonomy" id="441151"/>
    <lineage>
        <taxon>Bacteria</taxon>
        <taxon>Bacillati</taxon>
        <taxon>Bacillota</taxon>
        <taxon>Bacilli</taxon>
        <taxon>Bacillales</taxon>
        <taxon>Paenibacillaceae</taxon>
        <taxon>Paenibacillus</taxon>
    </lineage>
</organism>
<dbReference type="InterPro" id="IPR053205">
    <property type="entry name" value="GHMP_kinase_L-arabinokinase"/>
</dbReference>
<dbReference type="PANTHER" id="PTHR38134:SF2">
    <property type="entry name" value="GALACTOKINASE"/>
    <property type="match status" value="1"/>
</dbReference>
<name>A0ABW3PU51_9BACL</name>
<dbReference type="RefSeq" id="WP_251582172.1">
    <property type="nucleotide sequence ID" value="NZ_JBHTKX010000001.1"/>
</dbReference>
<protein>
    <submittedName>
        <fullName evidence="1">Glycosyltransferase</fullName>
    </submittedName>
</protein>
<dbReference type="Proteomes" id="UP001597169">
    <property type="component" value="Unassembled WGS sequence"/>
</dbReference>
<dbReference type="Gene3D" id="3.40.50.2000">
    <property type="entry name" value="Glycogen Phosphorylase B"/>
    <property type="match status" value="1"/>
</dbReference>
<dbReference type="PANTHER" id="PTHR38134">
    <property type="entry name" value="SLR1395 PROTEIN"/>
    <property type="match status" value="1"/>
</dbReference>